<keyword evidence="6" id="KW-1185">Reference proteome</keyword>
<dbReference type="KEGG" id="psin:CAK95_07200"/>
<protein>
    <submittedName>
        <fullName evidence="5">Uncharacterized protein</fullName>
    </submittedName>
</protein>
<sequence>MILKRISLAARLNLAVAIPVALAFAIAAAAFLGISQVSRDARLAIGSGRTLQDAAELSMMAERIGRLIREPGSQQDVAKRITPDIDRLRLLASMMAETVSQQDAAAARKVAADVAELDQFVLGTMLARGNITEAQQLMPSALAAFAQASTQFAIRLRSMPAGDAEEQTNRFIRRAGAVIEQTGMYAGAADPALFEETRNHVSAFSDLIDQNITTLKAAGTDARTLSRDMERARSKLYGLVTQLGGASERFESLRHKSDETLAHASQAAALLKSNNNAQSKQRLDRIADWAEFIVFGAIIALVVGLGLAILLPVLVRRSIIQPLSRLEEAMKRLVHGHTDVVIGETGRSDAIGAMARSVVVFRDSILEREKLRSDKKQLEKKSAQQRRDDIQKIAGEFQHAVGSMIDTVSSASNELEAAAASLTAIAEQTQTLSVSASSNFQQASANVQSVASTTDDLGLSITQIARRAQESSAIASEAVQQAQITDSCINRLSHSADRIGDVVKMISSIAKQTNMLALNATIEAARAGQAGRGFAVVAQEVKTLAANTATATDEIGRQIADMQTATQESVHAIRAINTTIARIADISRAIFASVEQQQVATEEIARNLQQATHGTNAVAGSIADVSRGATATDSASAAVLASARSLSGESAKLKMEVERFLATVRAA</sequence>
<dbReference type="SUPFAM" id="SSF58104">
    <property type="entry name" value="Methyl-accepting chemotaxis protein (MCP) signaling domain"/>
    <property type="match status" value="1"/>
</dbReference>
<dbReference type="STRING" id="1235591.CAK95_07200"/>
<reference evidence="5 6" key="1">
    <citation type="submission" date="2017-05" db="EMBL/GenBank/DDBJ databases">
        <title>Full genome sequence of Pseudorhodoplanes sinuspersici.</title>
        <authorList>
            <person name="Dastgheib S.M.M."/>
            <person name="Shavandi M."/>
            <person name="Tirandaz H."/>
        </authorList>
    </citation>
    <scope>NUCLEOTIDE SEQUENCE [LARGE SCALE GENOMIC DNA]</scope>
    <source>
        <strain evidence="5 6">RIPI110</strain>
    </source>
</reference>
<comment type="similarity">
    <text evidence="4">Belongs to the methyl-accepting chemotaxis (MCP) protein family.</text>
</comment>
<dbReference type="Proteomes" id="UP000194137">
    <property type="component" value="Chromosome"/>
</dbReference>
<dbReference type="InterPro" id="IPR004090">
    <property type="entry name" value="Chemotax_Me-accpt_rcpt"/>
</dbReference>
<organism evidence="5 6">
    <name type="scientific">Pseudorhodoplanes sinuspersici</name>
    <dbReference type="NCBI Taxonomy" id="1235591"/>
    <lineage>
        <taxon>Bacteria</taxon>
        <taxon>Pseudomonadati</taxon>
        <taxon>Pseudomonadota</taxon>
        <taxon>Alphaproteobacteria</taxon>
        <taxon>Hyphomicrobiales</taxon>
        <taxon>Pseudorhodoplanes</taxon>
    </lineage>
</organism>
<keyword evidence="2" id="KW-1003">Cell membrane</keyword>
<dbReference type="SMART" id="SM00304">
    <property type="entry name" value="HAMP"/>
    <property type="match status" value="1"/>
</dbReference>
<dbReference type="GO" id="GO:0005886">
    <property type="term" value="C:plasma membrane"/>
    <property type="evidence" value="ECO:0007669"/>
    <property type="project" value="UniProtKB-SubCell"/>
</dbReference>
<dbReference type="GO" id="GO:0006935">
    <property type="term" value="P:chemotaxis"/>
    <property type="evidence" value="ECO:0007669"/>
    <property type="project" value="InterPro"/>
</dbReference>
<keyword evidence="2" id="KW-0472">Membrane</keyword>
<evidence type="ECO:0000256" key="2">
    <source>
        <dbReference type="ARBA" id="ARBA00022519"/>
    </source>
</evidence>
<accession>A0A1W6ZNB8</accession>
<dbReference type="PANTHER" id="PTHR32089">
    <property type="entry name" value="METHYL-ACCEPTING CHEMOTAXIS PROTEIN MCPB"/>
    <property type="match status" value="1"/>
</dbReference>
<evidence type="ECO:0000256" key="4">
    <source>
        <dbReference type="ARBA" id="ARBA00029447"/>
    </source>
</evidence>
<proteinExistence type="inferred from homology"/>
<dbReference type="EMBL" id="CP021112">
    <property type="protein sequence ID" value="ARP98888.1"/>
    <property type="molecule type" value="Genomic_DNA"/>
</dbReference>
<evidence type="ECO:0000256" key="3">
    <source>
        <dbReference type="ARBA" id="ARBA00023224"/>
    </source>
</evidence>
<dbReference type="GO" id="GO:0004888">
    <property type="term" value="F:transmembrane signaling receptor activity"/>
    <property type="evidence" value="ECO:0007669"/>
    <property type="project" value="InterPro"/>
</dbReference>
<gene>
    <name evidence="5" type="ORF">CAK95_07200</name>
</gene>
<dbReference type="PANTHER" id="PTHR32089:SF112">
    <property type="entry name" value="LYSOZYME-LIKE PROTEIN-RELATED"/>
    <property type="match status" value="1"/>
</dbReference>
<dbReference type="PRINTS" id="PR00260">
    <property type="entry name" value="CHEMTRNSDUCR"/>
</dbReference>
<dbReference type="SUPFAM" id="SSF158472">
    <property type="entry name" value="HAMP domain-like"/>
    <property type="match status" value="1"/>
</dbReference>
<dbReference type="PROSITE" id="PS50192">
    <property type="entry name" value="T_SNARE"/>
    <property type="match status" value="1"/>
</dbReference>
<dbReference type="InterPro" id="IPR004089">
    <property type="entry name" value="MCPsignal_dom"/>
</dbReference>
<evidence type="ECO:0000256" key="1">
    <source>
        <dbReference type="ARBA" id="ARBA00004429"/>
    </source>
</evidence>
<keyword evidence="3" id="KW-0807">Transducer</keyword>
<dbReference type="Pfam" id="PF00672">
    <property type="entry name" value="HAMP"/>
    <property type="match status" value="1"/>
</dbReference>
<comment type="subcellular location">
    <subcellularLocation>
        <location evidence="1">Cell inner membrane</location>
        <topology evidence="1">Multi-pass membrane protein</topology>
    </subcellularLocation>
</comment>
<dbReference type="RefSeq" id="WP_086087300.1">
    <property type="nucleotide sequence ID" value="NZ_CP021112.1"/>
</dbReference>
<dbReference type="InterPro" id="IPR000727">
    <property type="entry name" value="T_SNARE_dom"/>
</dbReference>
<evidence type="ECO:0000313" key="5">
    <source>
        <dbReference type="EMBL" id="ARP98888.1"/>
    </source>
</evidence>
<dbReference type="AlphaFoldDB" id="A0A1W6ZNB8"/>
<dbReference type="PROSITE" id="PS50885">
    <property type="entry name" value="HAMP"/>
    <property type="match status" value="1"/>
</dbReference>
<evidence type="ECO:0000313" key="6">
    <source>
        <dbReference type="Proteomes" id="UP000194137"/>
    </source>
</evidence>
<dbReference type="GO" id="GO:0007165">
    <property type="term" value="P:signal transduction"/>
    <property type="evidence" value="ECO:0007669"/>
    <property type="project" value="UniProtKB-KW"/>
</dbReference>
<dbReference type="Pfam" id="PF00015">
    <property type="entry name" value="MCPsignal"/>
    <property type="match status" value="1"/>
</dbReference>
<dbReference type="SMART" id="SM00283">
    <property type="entry name" value="MA"/>
    <property type="match status" value="1"/>
</dbReference>
<name>A0A1W6ZNB8_9HYPH</name>
<dbReference type="PROSITE" id="PS50111">
    <property type="entry name" value="CHEMOTAXIS_TRANSDUC_2"/>
    <property type="match status" value="1"/>
</dbReference>
<keyword evidence="2" id="KW-0997">Cell inner membrane</keyword>
<dbReference type="OrthoDB" id="3289104at2"/>
<dbReference type="Gene3D" id="1.10.287.950">
    <property type="entry name" value="Methyl-accepting chemotaxis protein"/>
    <property type="match status" value="1"/>
</dbReference>
<dbReference type="Gene3D" id="6.10.340.10">
    <property type="match status" value="1"/>
</dbReference>
<dbReference type="InterPro" id="IPR003660">
    <property type="entry name" value="HAMP_dom"/>
</dbReference>